<feature type="binding site" description="in other chain" evidence="6">
    <location>
        <position position="98"/>
    </location>
    <ligand>
        <name>5-phospho-alpha-D-ribose 1-diphosphate</name>
        <dbReference type="ChEBI" id="CHEBI:58017"/>
        <note>ligand shared between dimeric partners</note>
    </ligand>
</feature>
<name>A0A5B8LE92_9SPHN</name>
<evidence type="ECO:0000256" key="4">
    <source>
        <dbReference type="ARBA" id="ARBA00022679"/>
    </source>
</evidence>
<dbReference type="PANTHER" id="PTHR19278:SF9">
    <property type="entry name" value="URIDINE 5'-MONOPHOSPHATE SYNTHASE"/>
    <property type="match status" value="1"/>
</dbReference>
<evidence type="ECO:0000256" key="3">
    <source>
        <dbReference type="ARBA" id="ARBA00022676"/>
    </source>
</evidence>
<keyword evidence="6" id="KW-0460">Magnesium</keyword>
<dbReference type="GO" id="GO:0000287">
    <property type="term" value="F:magnesium ion binding"/>
    <property type="evidence" value="ECO:0007669"/>
    <property type="project" value="UniProtKB-UniRule"/>
</dbReference>
<comment type="subunit">
    <text evidence="6">Homodimer.</text>
</comment>
<gene>
    <name evidence="6 8" type="primary">pyrE</name>
    <name evidence="8" type="ORF">FPZ24_02290</name>
</gene>
<dbReference type="AlphaFoldDB" id="A0A5B8LE92"/>
<evidence type="ECO:0000313" key="9">
    <source>
        <dbReference type="Proteomes" id="UP000315673"/>
    </source>
</evidence>
<comment type="pathway">
    <text evidence="1 6">Pyrimidine metabolism; UMP biosynthesis via de novo pathway; UMP from orotate: step 1/2.</text>
</comment>
<reference evidence="8 9" key="1">
    <citation type="submission" date="2019-07" db="EMBL/GenBank/DDBJ databases">
        <title>Full genome sequence of Sphingomonas sp. 4R-6-7(HKS19).</title>
        <authorList>
            <person name="Im W.-T."/>
        </authorList>
    </citation>
    <scope>NUCLEOTIDE SEQUENCE [LARGE SCALE GENOMIC DNA]</scope>
    <source>
        <strain evidence="8 9">HKS19</strain>
    </source>
</reference>
<dbReference type="InterPro" id="IPR000836">
    <property type="entry name" value="PRTase_dom"/>
</dbReference>
<dbReference type="Pfam" id="PF00156">
    <property type="entry name" value="Pribosyltran"/>
    <property type="match status" value="1"/>
</dbReference>
<dbReference type="CDD" id="cd06223">
    <property type="entry name" value="PRTases_typeI"/>
    <property type="match status" value="1"/>
</dbReference>
<dbReference type="RefSeq" id="WP_146569531.1">
    <property type="nucleotide sequence ID" value="NZ_CP042306.1"/>
</dbReference>
<feature type="binding site" evidence="6">
    <location>
        <position position="161"/>
    </location>
    <ligand>
        <name>orotate</name>
        <dbReference type="ChEBI" id="CHEBI:30839"/>
    </ligand>
</feature>
<evidence type="ECO:0000313" key="8">
    <source>
        <dbReference type="EMBL" id="QDZ06447.1"/>
    </source>
</evidence>
<dbReference type="InterPro" id="IPR023031">
    <property type="entry name" value="OPRT"/>
</dbReference>
<dbReference type="Gene3D" id="3.40.50.2020">
    <property type="match status" value="1"/>
</dbReference>
<evidence type="ECO:0000256" key="5">
    <source>
        <dbReference type="ARBA" id="ARBA00022975"/>
    </source>
</evidence>
<dbReference type="GO" id="GO:0019856">
    <property type="term" value="P:pyrimidine nucleobase biosynthetic process"/>
    <property type="evidence" value="ECO:0007669"/>
    <property type="project" value="TreeGrafter"/>
</dbReference>
<feature type="binding site" description="in other chain" evidence="6">
    <location>
        <begin position="129"/>
        <end position="137"/>
    </location>
    <ligand>
        <name>5-phospho-alpha-D-ribose 1-diphosphate</name>
        <dbReference type="ChEBI" id="CHEBI:58017"/>
        <note>ligand shared between dimeric partners</note>
    </ligand>
</feature>
<protein>
    <recommendedName>
        <fullName evidence="2 6">Orotate phosphoribosyltransferase</fullName>
        <shortName evidence="6">OPRT</shortName>
        <shortName evidence="6">OPRTase</shortName>
        <ecNumber evidence="2 6">2.4.2.10</ecNumber>
    </recommendedName>
</protein>
<evidence type="ECO:0000259" key="7">
    <source>
        <dbReference type="Pfam" id="PF00156"/>
    </source>
</evidence>
<comment type="similarity">
    <text evidence="6">Belongs to the purine/pyrimidine phosphoribosyltransferase family. PyrE subfamily.</text>
</comment>
<proteinExistence type="inferred from homology"/>
<feature type="binding site" evidence="6">
    <location>
        <position position="101"/>
    </location>
    <ligand>
        <name>5-phospho-alpha-D-ribose 1-diphosphate</name>
        <dbReference type="ChEBI" id="CHEBI:58017"/>
        <note>ligand shared between dimeric partners</note>
    </ligand>
</feature>
<evidence type="ECO:0000256" key="2">
    <source>
        <dbReference type="ARBA" id="ARBA00011971"/>
    </source>
</evidence>
<feature type="binding site" evidence="6">
    <location>
        <position position="133"/>
    </location>
    <ligand>
        <name>orotate</name>
        <dbReference type="ChEBI" id="CHEBI:30839"/>
    </ligand>
</feature>
<keyword evidence="3 6" id="KW-0328">Glycosyltransferase</keyword>
<evidence type="ECO:0000256" key="1">
    <source>
        <dbReference type="ARBA" id="ARBA00004889"/>
    </source>
</evidence>
<keyword evidence="9" id="KW-1185">Reference proteome</keyword>
<dbReference type="GO" id="GO:0044205">
    <property type="term" value="P:'de novo' UMP biosynthetic process"/>
    <property type="evidence" value="ECO:0007669"/>
    <property type="project" value="UniProtKB-UniRule"/>
</dbReference>
<evidence type="ECO:0000256" key="6">
    <source>
        <dbReference type="HAMAP-Rule" id="MF_01208"/>
    </source>
</evidence>
<feature type="binding site" evidence="6">
    <location>
        <position position="103"/>
    </location>
    <ligand>
        <name>5-phospho-alpha-D-ribose 1-diphosphate</name>
        <dbReference type="ChEBI" id="CHEBI:58017"/>
        <note>ligand shared between dimeric partners</note>
    </ligand>
</feature>
<comment type="catalytic activity">
    <reaction evidence="6">
        <text>orotidine 5'-phosphate + diphosphate = orotate + 5-phospho-alpha-D-ribose 1-diphosphate</text>
        <dbReference type="Rhea" id="RHEA:10380"/>
        <dbReference type="ChEBI" id="CHEBI:30839"/>
        <dbReference type="ChEBI" id="CHEBI:33019"/>
        <dbReference type="ChEBI" id="CHEBI:57538"/>
        <dbReference type="ChEBI" id="CHEBI:58017"/>
        <dbReference type="EC" id="2.4.2.10"/>
    </reaction>
</comment>
<comment type="cofactor">
    <cofactor evidence="6">
        <name>Mg(2+)</name>
        <dbReference type="ChEBI" id="CHEBI:18420"/>
    </cofactor>
</comment>
<keyword evidence="4 6" id="KW-0808">Transferase</keyword>
<dbReference type="HAMAP" id="MF_01208">
    <property type="entry name" value="PyrE"/>
    <property type="match status" value="1"/>
</dbReference>
<dbReference type="PANTHER" id="PTHR19278">
    <property type="entry name" value="OROTATE PHOSPHORIBOSYLTRANSFERASE"/>
    <property type="match status" value="1"/>
</dbReference>
<feature type="domain" description="Phosphoribosyltransferase" evidence="7">
    <location>
        <begin position="61"/>
        <end position="163"/>
    </location>
</feature>
<feature type="binding site" evidence="6">
    <location>
        <position position="97"/>
    </location>
    <ligand>
        <name>5-phospho-alpha-D-ribose 1-diphosphate</name>
        <dbReference type="ChEBI" id="CHEBI:58017"/>
        <note>ligand shared between dimeric partners</note>
    </ligand>
</feature>
<accession>A0A5B8LE92</accession>
<dbReference type="EMBL" id="CP042306">
    <property type="protein sequence ID" value="QDZ06447.1"/>
    <property type="molecule type" value="Genomic_DNA"/>
</dbReference>
<dbReference type="SUPFAM" id="SSF53271">
    <property type="entry name" value="PRTase-like"/>
    <property type="match status" value="1"/>
</dbReference>
<organism evidence="8 9">
    <name type="scientific">Sphingomonas panacisoli</name>
    <dbReference type="NCBI Taxonomy" id="1813879"/>
    <lineage>
        <taxon>Bacteria</taxon>
        <taxon>Pseudomonadati</taxon>
        <taxon>Pseudomonadota</taxon>
        <taxon>Alphaproteobacteria</taxon>
        <taxon>Sphingomonadales</taxon>
        <taxon>Sphingomonadaceae</taxon>
        <taxon>Sphingomonas</taxon>
    </lineage>
</organism>
<dbReference type="InterPro" id="IPR029057">
    <property type="entry name" value="PRTase-like"/>
</dbReference>
<comment type="function">
    <text evidence="6">Catalyzes the transfer of a ribosyl phosphate group from 5-phosphoribose 1-diphosphate to orotate, leading to the formation of orotidine monophosphate (OMP).</text>
</comment>
<dbReference type="NCBIfam" id="TIGR00336">
    <property type="entry name" value="pyrE"/>
    <property type="match status" value="1"/>
</dbReference>
<dbReference type="EC" id="2.4.2.10" evidence="2 6"/>
<keyword evidence="5 6" id="KW-0665">Pyrimidine biosynthesis</keyword>
<dbReference type="UniPathway" id="UPA00070">
    <property type="reaction ID" value="UER00119"/>
</dbReference>
<dbReference type="Proteomes" id="UP000315673">
    <property type="component" value="Chromosome"/>
</dbReference>
<dbReference type="OrthoDB" id="9779060at2"/>
<comment type="caution">
    <text evidence="6">Lacks conserved residue(s) required for the propagation of feature annotation.</text>
</comment>
<dbReference type="GO" id="GO:0004588">
    <property type="term" value="F:orotate phosphoribosyltransferase activity"/>
    <property type="evidence" value="ECO:0007669"/>
    <property type="project" value="UniProtKB-UniRule"/>
</dbReference>
<dbReference type="InterPro" id="IPR004467">
    <property type="entry name" value="Or_phspho_trans_dom"/>
</dbReference>
<sequence>MAAYDRDALRALLATRTFKRGDFLLVSGKRSRIYFNMKATMMTPEGAAQCARGLLSVLDKLDADYVAGLEMGAVPLLGGIAAASWDAGRPIGAVFVRKAAKAHGTSLMVEGLDDAGGETLKGKNVVLIDDVATSGGSILKAADQIAAAGGVMKDAIVILDREQGATEMLGERGITLHALFTATDLGVTEEDRKPID</sequence>
<dbReference type="KEGG" id="spai:FPZ24_02290"/>